<feature type="transmembrane region" description="Helical" evidence="1">
    <location>
        <begin position="89"/>
        <end position="109"/>
    </location>
</feature>
<evidence type="ECO:0000256" key="1">
    <source>
        <dbReference type="SAM" id="Phobius"/>
    </source>
</evidence>
<keyword evidence="1" id="KW-0472">Membrane</keyword>
<organism evidence="2 3">
    <name type="scientific">Hymenobacter properus</name>
    <dbReference type="NCBI Taxonomy" id="2791026"/>
    <lineage>
        <taxon>Bacteria</taxon>
        <taxon>Pseudomonadati</taxon>
        <taxon>Bacteroidota</taxon>
        <taxon>Cytophagia</taxon>
        <taxon>Cytophagales</taxon>
        <taxon>Hymenobacteraceae</taxon>
        <taxon>Hymenobacter</taxon>
    </lineage>
</organism>
<keyword evidence="1" id="KW-1133">Transmembrane helix</keyword>
<proteinExistence type="predicted"/>
<dbReference type="AlphaFoldDB" id="A0A931BGH8"/>
<protein>
    <submittedName>
        <fullName evidence="2">DUF1345 domain-containing protein</fullName>
    </submittedName>
</protein>
<keyword evidence="1" id="KW-0812">Transmembrane</keyword>
<accession>A0A931BGH8</accession>
<feature type="transmembrane region" description="Helical" evidence="1">
    <location>
        <begin position="211"/>
        <end position="234"/>
    </location>
</feature>
<feature type="transmembrane region" description="Helical" evidence="1">
    <location>
        <begin position="49"/>
        <end position="69"/>
    </location>
</feature>
<evidence type="ECO:0000313" key="2">
    <source>
        <dbReference type="EMBL" id="MBF9141872.1"/>
    </source>
</evidence>
<dbReference type="EMBL" id="JADQDP010000002">
    <property type="protein sequence ID" value="MBF9141872.1"/>
    <property type="molecule type" value="Genomic_DNA"/>
</dbReference>
<dbReference type="InterPro" id="IPR009781">
    <property type="entry name" value="DUF1345"/>
</dbReference>
<reference evidence="2 3" key="1">
    <citation type="submission" date="2020-11" db="EMBL/GenBank/DDBJ databases">
        <authorList>
            <person name="Kim M.K."/>
        </authorList>
    </citation>
    <scope>NUCLEOTIDE SEQUENCE [LARGE SCALE GENOMIC DNA]</scope>
    <source>
        <strain evidence="2 3">BT439</strain>
    </source>
</reference>
<feature type="transmembrane region" description="Helical" evidence="1">
    <location>
        <begin position="121"/>
        <end position="144"/>
    </location>
</feature>
<keyword evidence="3" id="KW-1185">Reference proteome</keyword>
<evidence type="ECO:0000313" key="3">
    <source>
        <dbReference type="Proteomes" id="UP000645610"/>
    </source>
</evidence>
<gene>
    <name evidence="2" type="ORF">I2I01_09525</name>
</gene>
<dbReference type="RefSeq" id="WP_196286210.1">
    <property type="nucleotide sequence ID" value="NZ_JADQDP010000002.1"/>
</dbReference>
<dbReference type="Pfam" id="PF07077">
    <property type="entry name" value="DUF1345"/>
    <property type="match status" value="1"/>
</dbReference>
<feature type="transmembrane region" description="Helical" evidence="1">
    <location>
        <begin position="20"/>
        <end position="37"/>
    </location>
</feature>
<comment type="caution">
    <text evidence="2">The sequence shown here is derived from an EMBL/GenBank/DDBJ whole genome shotgun (WGS) entry which is preliminary data.</text>
</comment>
<dbReference type="Proteomes" id="UP000645610">
    <property type="component" value="Unassembled WGS sequence"/>
</dbReference>
<sequence length="237" mass="25288">MPTSSPSFLFRAVHRVGRVSAGYRLLIGLALGALAWANTPASPHHISQWVAAWDAFAAATLLLIAAAIFTASTARIREVANDEDPSRALAFVFVLVAALASLLGVVALLRSTKDPNQHISLATEGMALNVALSMAAVFEAWLLVHTVFTLRYAHIFYDNNEAAGGDTGGLEFPGQEPEPDYLDFAYFAFTIGMAAQTADVTIPGRRQRRTALLHAFISFSFNTAIVALSISAIGGLL</sequence>
<name>A0A931BGH8_9BACT</name>